<dbReference type="AlphaFoldDB" id="A0A1Q3EYK5"/>
<feature type="domain" description="C2H2-type" evidence="7">
    <location>
        <begin position="536"/>
        <end position="559"/>
    </location>
</feature>
<sequence length="720" mass="83154">MSEDSLLKDCLTCRRKTETFLRIRNDDDGGTSVESILAKHFWFEVVQYQNRVLCTSCWEKIDEFHKFYCEVEERWVGEGLNLDVEVKTEHLEEEELATSGVVKAERFESKEESFGEDSDGDFEPNQTKLELPDDSSEDSEEESATPIAKRKRSARDEGTGSARKISYARSKKQVNRERNDLIAKYVQLQCDICSERTVSFSRLLLHYKRSHEIQGYVTCCEKTFQKKSILYDHLRKVHESAGDDAADGESQFRCELCDPVRNFKDEEGIQLHKVLCHTEEGERIYKCDQCEKAFDSEWALSGHQYWHRKMENLNIRCEKCNKYFNSARTLNTHMRAFHPEGTTTSSVTTTTSFTTSVSTDAITMAEPTLPDQLIAGAPEDSFKTPSQPARATSTAPSRKAPKSAEELAQEDDLIRQFCTLLCENCDFIGDNFYSLERHYKTKHDQRGYAICCGRKFCKKRRLYEHCQRHVNPDAFRCEVCNKSFTESDGLEKHNKWVHTPNSEKPFKCEICDAAFYKDYLLRNHMKYHISMEKKIFNCKDCDKSFGTAVLLRAHQQNIHGAAFSWVCDICAKGFVHKSQLETHRLSHSEEGAASLKKQCERCKKWLKNKDTYTNHLKRCLAGGPVTCEICGKEAVNELALASHKRFNHEAAPAFACSYCGKQFKRLLRLKEHEANHRGELLYSCPYCPRQCNSSSNMYTHKKVAHPELWAAKVTERYYKR</sequence>
<dbReference type="PROSITE" id="PS00028">
    <property type="entry name" value="ZINC_FINGER_C2H2_1"/>
    <property type="match status" value="8"/>
</dbReference>
<evidence type="ECO:0000256" key="2">
    <source>
        <dbReference type="ARBA" id="ARBA00022737"/>
    </source>
</evidence>
<reference evidence="8" key="1">
    <citation type="submission" date="2017-01" db="EMBL/GenBank/DDBJ databases">
        <title>A deep insight into the sialotranscriptome of adult male and female Cluex tarsalis mosquitoes.</title>
        <authorList>
            <person name="Ribeiro J.M."/>
            <person name="Moreira F."/>
            <person name="Bernard K.A."/>
            <person name="Calvo E."/>
        </authorList>
    </citation>
    <scope>NUCLEOTIDE SEQUENCE</scope>
    <source>
        <strain evidence="8">Kern County</strain>
        <tissue evidence="8">Salivary glands</tissue>
    </source>
</reference>
<feature type="compositionally biased region" description="Polar residues" evidence="6">
    <location>
        <begin position="383"/>
        <end position="396"/>
    </location>
</feature>
<keyword evidence="3 5" id="KW-0863">Zinc-finger</keyword>
<evidence type="ECO:0000256" key="5">
    <source>
        <dbReference type="PROSITE-ProRule" id="PRU00042"/>
    </source>
</evidence>
<dbReference type="EMBL" id="GFDL01014662">
    <property type="protein sequence ID" value="JAV20383.1"/>
    <property type="molecule type" value="Transcribed_RNA"/>
</dbReference>
<dbReference type="Pfam" id="PF00096">
    <property type="entry name" value="zf-C2H2"/>
    <property type="match status" value="4"/>
</dbReference>
<dbReference type="InterPro" id="IPR012934">
    <property type="entry name" value="Znf_AD"/>
</dbReference>
<dbReference type="InterPro" id="IPR036236">
    <property type="entry name" value="Znf_C2H2_sf"/>
</dbReference>
<dbReference type="PROSITE" id="PS50157">
    <property type="entry name" value="ZINC_FINGER_C2H2_2"/>
    <property type="match status" value="8"/>
</dbReference>
<proteinExistence type="predicted"/>
<dbReference type="GO" id="GO:0000981">
    <property type="term" value="F:DNA-binding transcription factor activity, RNA polymerase II-specific"/>
    <property type="evidence" value="ECO:0007669"/>
    <property type="project" value="TreeGrafter"/>
</dbReference>
<feature type="region of interest" description="Disordered" evidence="6">
    <location>
        <begin position="375"/>
        <end position="406"/>
    </location>
</feature>
<evidence type="ECO:0000259" key="7">
    <source>
        <dbReference type="PROSITE" id="PS50157"/>
    </source>
</evidence>
<dbReference type="FunFam" id="3.30.160.60:FF:000446">
    <property type="entry name" value="Zinc finger protein"/>
    <property type="match status" value="1"/>
</dbReference>
<dbReference type="GO" id="GO:0005634">
    <property type="term" value="C:nucleus"/>
    <property type="evidence" value="ECO:0007669"/>
    <property type="project" value="InterPro"/>
</dbReference>
<feature type="region of interest" description="Disordered" evidence="6">
    <location>
        <begin position="108"/>
        <end position="171"/>
    </location>
</feature>
<dbReference type="SUPFAM" id="SSF57667">
    <property type="entry name" value="beta-beta-alpha zinc fingers"/>
    <property type="match status" value="6"/>
</dbReference>
<dbReference type="Gene3D" id="3.40.1800.20">
    <property type="match status" value="1"/>
</dbReference>
<dbReference type="InterPro" id="IPR013087">
    <property type="entry name" value="Znf_C2H2_type"/>
</dbReference>
<feature type="domain" description="C2H2-type" evidence="7">
    <location>
        <begin position="682"/>
        <end position="705"/>
    </location>
</feature>
<feature type="domain" description="C2H2-type" evidence="7">
    <location>
        <begin position="285"/>
        <end position="312"/>
    </location>
</feature>
<feature type="domain" description="C2H2-type" evidence="7">
    <location>
        <begin position="475"/>
        <end position="503"/>
    </location>
</feature>
<evidence type="ECO:0000256" key="4">
    <source>
        <dbReference type="ARBA" id="ARBA00022833"/>
    </source>
</evidence>
<dbReference type="SMART" id="SM00355">
    <property type="entry name" value="ZnF_C2H2"/>
    <property type="match status" value="14"/>
</dbReference>
<keyword evidence="4" id="KW-0862">Zinc</keyword>
<evidence type="ECO:0000256" key="3">
    <source>
        <dbReference type="ARBA" id="ARBA00022771"/>
    </source>
</evidence>
<name>A0A1Q3EYK5_CULTA</name>
<dbReference type="Pfam" id="PF13912">
    <property type="entry name" value="zf-C2H2_6"/>
    <property type="match status" value="3"/>
</dbReference>
<keyword evidence="2" id="KW-0677">Repeat</keyword>
<evidence type="ECO:0000256" key="1">
    <source>
        <dbReference type="ARBA" id="ARBA00022723"/>
    </source>
</evidence>
<feature type="domain" description="C2H2-type" evidence="7">
    <location>
        <begin position="506"/>
        <end position="533"/>
    </location>
</feature>
<organism evidence="8">
    <name type="scientific">Culex tarsalis</name>
    <name type="common">Encephalitis mosquito</name>
    <dbReference type="NCBI Taxonomy" id="7177"/>
    <lineage>
        <taxon>Eukaryota</taxon>
        <taxon>Metazoa</taxon>
        <taxon>Ecdysozoa</taxon>
        <taxon>Arthropoda</taxon>
        <taxon>Hexapoda</taxon>
        <taxon>Insecta</taxon>
        <taxon>Pterygota</taxon>
        <taxon>Neoptera</taxon>
        <taxon>Endopterygota</taxon>
        <taxon>Diptera</taxon>
        <taxon>Nematocera</taxon>
        <taxon>Culicoidea</taxon>
        <taxon>Culicidae</taxon>
        <taxon>Culicinae</taxon>
        <taxon>Culicini</taxon>
        <taxon>Culex</taxon>
        <taxon>Culex</taxon>
    </lineage>
</organism>
<protein>
    <submittedName>
        <fullName evidence="8">Putative transcription factor grauzone</fullName>
    </submittedName>
</protein>
<feature type="domain" description="C2H2-type" evidence="7">
    <location>
        <begin position="315"/>
        <end position="338"/>
    </location>
</feature>
<feature type="domain" description="C2H2-type" evidence="7">
    <location>
        <begin position="654"/>
        <end position="681"/>
    </location>
</feature>
<dbReference type="SUPFAM" id="SSF57716">
    <property type="entry name" value="Glucocorticoid receptor-like (DNA-binding domain)"/>
    <property type="match status" value="1"/>
</dbReference>
<feature type="compositionally biased region" description="Acidic residues" evidence="6">
    <location>
        <begin position="132"/>
        <end position="143"/>
    </location>
</feature>
<accession>A0A1Q3EYK5</accession>
<dbReference type="PANTHER" id="PTHR24379:SF121">
    <property type="entry name" value="C2H2-TYPE DOMAIN-CONTAINING PROTEIN"/>
    <property type="match status" value="1"/>
</dbReference>
<dbReference type="GO" id="GO:0000977">
    <property type="term" value="F:RNA polymerase II transcription regulatory region sequence-specific DNA binding"/>
    <property type="evidence" value="ECO:0007669"/>
    <property type="project" value="TreeGrafter"/>
</dbReference>
<feature type="domain" description="C2H2-type" evidence="7">
    <location>
        <begin position="565"/>
        <end position="592"/>
    </location>
</feature>
<dbReference type="PANTHER" id="PTHR24379">
    <property type="entry name" value="KRAB AND ZINC FINGER DOMAIN-CONTAINING"/>
    <property type="match status" value="1"/>
</dbReference>
<dbReference type="Pfam" id="PF07776">
    <property type="entry name" value="zf-AD"/>
    <property type="match status" value="1"/>
</dbReference>
<evidence type="ECO:0000256" key="6">
    <source>
        <dbReference type="SAM" id="MobiDB-lite"/>
    </source>
</evidence>
<keyword evidence="1" id="KW-0479">Metal-binding</keyword>
<dbReference type="GO" id="GO:0008270">
    <property type="term" value="F:zinc ion binding"/>
    <property type="evidence" value="ECO:0007669"/>
    <property type="project" value="UniProtKB-KW"/>
</dbReference>
<evidence type="ECO:0000313" key="8">
    <source>
        <dbReference type="EMBL" id="JAV20383.1"/>
    </source>
</evidence>
<dbReference type="Gene3D" id="3.30.160.60">
    <property type="entry name" value="Classic Zinc Finger"/>
    <property type="match status" value="7"/>
</dbReference>
<dbReference type="SMART" id="SM00868">
    <property type="entry name" value="zf-AD"/>
    <property type="match status" value="1"/>
</dbReference>